<evidence type="ECO:0000259" key="21">
    <source>
        <dbReference type="PROSITE" id="PS51022"/>
    </source>
</evidence>
<feature type="domain" description="PDZ" evidence="20">
    <location>
        <begin position="1878"/>
        <end position="1964"/>
    </location>
</feature>
<evidence type="ECO:0000256" key="4">
    <source>
        <dbReference type="ARBA" id="ARBA00022427"/>
    </source>
</evidence>
<dbReference type="InterPro" id="IPR004172">
    <property type="entry name" value="L27_dom"/>
</dbReference>
<dbReference type="CDD" id="cd06673">
    <property type="entry name" value="PDZ10_MUPP1-PDZ8_PATJ-like"/>
    <property type="match status" value="1"/>
</dbReference>
<evidence type="ECO:0000256" key="15">
    <source>
        <dbReference type="ARBA" id="ARBA00034105"/>
    </source>
</evidence>
<feature type="domain" description="PDZ" evidence="20">
    <location>
        <begin position="379"/>
        <end position="465"/>
    </location>
</feature>
<keyword evidence="8" id="KW-0771">Synaptosome</keyword>
<feature type="region of interest" description="Disordered" evidence="19">
    <location>
        <begin position="1580"/>
        <end position="1630"/>
    </location>
</feature>
<dbReference type="FunFam" id="2.30.42.10:FF:000057">
    <property type="entry name" value="multiple PDZ domain protein isoform X1"/>
    <property type="match status" value="1"/>
</dbReference>
<dbReference type="CDD" id="cd06672">
    <property type="entry name" value="PDZ8_MUPP1-PDZ7_PATJ-PDZ2_INAD-like"/>
    <property type="match status" value="1"/>
</dbReference>
<dbReference type="CDD" id="cd06671">
    <property type="entry name" value="PDZ7_MUPP1-PD6_PATJ-like"/>
    <property type="match status" value="1"/>
</dbReference>
<dbReference type="InterPro" id="IPR051342">
    <property type="entry name" value="PDZ_scaffold"/>
</dbReference>
<dbReference type="Gene3D" id="1.20.1440.360">
    <property type="match status" value="1"/>
</dbReference>
<dbReference type="FunFam" id="2.30.42.10:FF:000070">
    <property type="entry name" value="Multiple PDZ domain protein"/>
    <property type="match status" value="1"/>
</dbReference>
<dbReference type="CDD" id="cd06668">
    <property type="entry name" value="PDZ4_MUPP1-like"/>
    <property type="match status" value="1"/>
</dbReference>
<dbReference type="FunFam" id="2.30.42.10:FF:000038">
    <property type="entry name" value="Multiple PDZ domain protein isoform X1"/>
    <property type="match status" value="1"/>
</dbReference>
<comment type="caution">
    <text evidence="22">The sequence shown here is derived from an EMBL/GenBank/DDBJ whole genome shotgun (WGS) entry which is preliminary data.</text>
</comment>
<dbReference type="SUPFAM" id="SSF50156">
    <property type="entry name" value="PDZ domain-like"/>
    <property type="match status" value="13"/>
</dbReference>
<protein>
    <recommendedName>
        <fullName evidence="17">Multiple PDZ domain protein</fullName>
    </recommendedName>
    <alternativeName>
        <fullName evidence="18">Multi-PDZ domain protein 1</fullName>
    </alternativeName>
</protein>
<feature type="domain" description="PDZ" evidence="20">
    <location>
        <begin position="2003"/>
        <end position="2086"/>
    </location>
</feature>
<comment type="subcellular location">
    <subcellularLocation>
        <location evidence="1">Apical cell membrane</location>
    </subcellularLocation>
    <subcellularLocation>
        <location evidence="3">Cell junction</location>
        <location evidence="3">Tight junction</location>
    </subcellularLocation>
    <subcellularLocation>
        <location evidence="2">Cell projection</location>
        <location evidence="2">Dendrite</location>
    </subcellularLocation>
    <subcellularLocation>
        <location evidence="15">Postsynaptic density</location>
    </subcellularLocation>
    <subcellularLocation>
        <location evidence="14">Synapse</location>
        <location evidence="14">Synaptosome</location>
    </subcellularLocation>
</comment>
<dbReference type="InterPro" id="IPR001478">
    <property type="entry name" value="PDZ"/>
</dbReference>
<feature type="compositionally biased region" description="Polar residues" evidence="19">
    <location>
        <begin position="1580"/>
        <end position="1591"/>
    </location>
</feature>
<dbReference type="GO" id="GO:0005923">
    <property type="term" value="C:bicellular tight junction"/>
    <property type="evidence" value="ECO:0007669"/>
    <property type="project" value="UniProtKB-SubCell"/>
</dbReference>
<feature type="domain" description="L27" evidence="21">
    <location>
        <begin position="3"/>
        <end position="63"/>
    </location>
</feature>
<dbReference type="CDD" id="cd06676">
    <property type="entry name" value="PDZ13_MUPP1-like"/>
    <property type="match status" value="1"/>
</dbReference>
<dbReference type="Proteomes" id="UP000521322">
    <property type="component" value="Unassembled WGS sequence"/>
</dbReference>
<feature type="non-terminal residue" evidence="22">
    <location>
        <position position="1"/>
    </location>
</feature>
<evidence type="ECO:0000256" key="1">
    <source>
        <dbReference type="ARBA" id="ARBA00004221"/>
    </source>
</evidence>
<name>A0A7K6HW77_9PASS</name>
<dbReference type="SUPFAM" id="SSF101288">
    <property type="entry name" value="L27 domain"/>
    <property type="match status" value="1"/>
</dbReference>
<keyword evidence="7" id="KW-0597">Phosphoprotein</keyword>
<evidence type="ECO:0000256" key="9">
    <source>
        <dbReference type="ARBA" id="ARBA00022737"/>
    </source>
</evidence>
<dbReference type="EMBL" id="VZRN01003459">
    <property type="protein sequence ID" value="NWV79915.1"/>
    <property type="molecule type" value="Genomic_DNA"/>
</dbReference>
<dbReference type="Pfam" id="PF09045">
    <property type="entry name" value="L27_2"/>
    <property type="match status" value="1"/>
</dbReference>
<dbReference type="FunFam" id="2.30.42.10:FF:000051">
    <property type="entry name" value="Multiple PDZ domain protein isoform X1"/>
    <property type="match status" value="1"/>
</dbReference>
<dbReference type="InterPro" id="IPR015132">
    <property type="entry name" value="L27_2"/>
</dbReference>
<sequence>MIIATDTHRALQAMERLQAKLRDRGDIANEEKLSLLKSVLQSPLFNQILNLQTSVQQLRDQVNITPSIHSSGEFPQLLHHSVNVGSLPLNESYLLAQQNGSPASVLEASMRSITPQINGKFSSDDFEQLIRSMSQGRLVETIDLIKPLSGGLGFSVVGLKSENRGELGIFVQEIQEGSVAHRDGKLKEADQILAINGQTLDQTITHQQAISILQKAKDNVQLVVARGTFPQLISPVVSRSPSAASTVSAHSNPVHWQHVETIELVNDGSGLGFGIVGGKSTGVIVKTILPGGVADQHGRLCSGDHILKIGETDLAGMSSEQVAQVLRQCGNRVKLVIARGPVEEPPLPAVPPGTPVPNTTPEKQEDASVGSCEDGEKFNVELTKNNQGLGITIAGYIGDKTSEPSGIFVKSITKGSAVEHDGRIHVGDQIIVVDGTNLQGFTNQQAVDVLRHTGQTVRLTLIRRGLKQENHIPPQEDFIAPVEKDLLFQTVDSTIAKDNNETEQGSPSLPSSASVVNTGDDMKQEETDFQLTSTEEAATKIKWQRIMGPNYEIVVAVVTKFSESSGLGISLEATVGHHFIRSILPEGPVGRSGKLFSGDELLEVNEISLLGENHKDVVSILKELPIKVTMVCCRPVALPVTQPEILESLSLSEVQLTEKGHVELGFIGSSDTDGTALDIADEGQSMEEVQSSSLAMWETEVQHIELEKGSMGLGFSILDYQDPIDPANTVIVIRSLVPGGVAEQDGRLLPGDRLMFVNDINLENGSLEEAVQALKGAPTGTVKIGVAKPLPFSPEEGYVSAKEDCFFYAAQSLEEEGPADAALFHAELALVDSGEADLADESTFESQYSLERDVFQDSVTALHDSACSGEVNDSFCLPLSTPKVKRRVVLLMTNFDYFHISEKNLYNMDLTQRLRDEKSLVDNSLETSSDFTKTDLLTLDVSDINQNEISLEGSSTLPNSVKNIYEKTITIAKGNSSLGMTVSSNKDGLGMIVRSIIHGGSISRDGRIGVGDCILSINEESTTNLTNAQARAMLRRHSLIGPDINITYVPAENLDEYRASLGQQTEGAVPLELFPSHIVRELPELPEREEGEGEESELQNAAFSNWSQPRKVELWREPSKSLGISIVGGRGMGSRLSNGEVMRGIFIKHILDDSPAGKNGTLKTGDRIVEVDGIDLRDASHEQAVEAIRKAGNPVVFMVQSIISRPRPESLYSPPSASALCGQKTTNPFYHQSSKNPSPPFPQNSVFCRPAVFSSTNPFADSSQFNSAKEISNPIRVTFRCSPTNPFAPTPFKAFGQTDIEPEKTSLCNLPLPPPSAFSEMSCDVAQSSSIRVPEDEEKEDEFGYSWKKIVQRYGNLPGELHMIELEKGRTGLGLSLAGNKDRSRMSVFIVGIDPNGAAGKDGRLQIADELLEINGQILYGRTHQNASSIIKCAPSKVKVIFIRNKDAVNQMAVCPAKSVEASQCTSGTLQHQEIDISVANPSTFSDLSSCKNIQYVELPKDQGGFGIAISEEDTTNGVVIKSLTDHGAAAKDGRIKVGDQILAVDDEIVAGYPVEKFISLLKTSKSMVRLTINSVETDNLTTAPVPSSTVPAEKRNMQPPATVPTSSSPEPEAVKNTSRSSTPAMLTSDPATCPIIPGCETTIDISKGRTGLGLSIVGGADTLLGAIIIHEVYEEGAASKDGRLWAGDQILEVNGIDLRNATHDEAINVLRQTPQKVRLTVYRDEAQYKEEDMYDVLNIELQKKPGKGLGLSIVGKRNDTGVFVSDIVKGGIADTDGRLMQGDQILTVNGEDVRNANQEAVAALLKCSLGTVRLEVGRIKAGPFHSERRTSQSSQVSEGSGSLSSFSFPVSGSSAPEVFESGLKKNTTASEIQGLRTVEIKKSPADSLGVSIAGGVGSPLGDVPIFIAMMHPNGVAAQTQKLRVGDRIVSICGTSTEGMTHSQAVNILKNASGTIELQVVAGGEVSVITGQQQDPPTSSLSFAGLTSTGIFQDDLGPPQYKTITLDRGPDGLGFSIVGGYGSPHGDLPIYVKTVFAKGAAAEDGRLKRGDQIIAVNGQSLEGVTHEEAVAILKRTKGAVTLTVLS</sequence>
<feature type="domain" description="PDZ" evidence="20">
    <location>
        <begin position="703"/>
        <end position="778"/>
    </location>
</feature>
<evidence type="ECO:0000256" key="16">
    <source>
        <dbReference type="ARBA" id="ARBA00057502"/>
    </source>
</evidence>
<comment type="function">
    <text evidence="16">Member of the NMDAR signaling complex that may play a role in control of AMPAR potentiation and synaptic plasticity in excitatory synapses. Promotes clustering of HT2RC at the cell surface.</text>
</comment>
<keyword evidence="23" id="KW-1185">Reference proteome</keyword>
<evidence type="ECO:0000256" key="2">
    <source>
        <dbReference type="ARBA" id="ARBA00004279"/>
    </source>
</evidence>
<feature type="domain" description="PDZ" evidence="20">
    <location>
        <begin position="968"/>
        <end position="1036"/>
    </location>
</feature>
<feature type="domain" description="PDZ" evidence="20">
    <location>
        <begin position="1111"/>
        <end position="1199"/>
    </location>
</feature>
<evidence type="ECO:0000259" key="20">
    <source>
        <dbReference type="PROSITE" id="PS50106"/>
    </source>
</evidence>
<evidence type="ECO:0000256" key="19">
    <source>
        <dbReference type="SAM" id="MobiDB-lite"/>
    </source>
</evidence>
<dbReference type="CDD" id="cd06669">
    <property type="entry name" value="PDZ5_MUPP1-like"/>
    <property type="match status" value="1"/>
</dbReference>
<dbReference type="CDD" id="cd06674">
    <property type="entry name" value="PDZ11_MUPP1-PDZ9_PATJ-like"/>
    <property type="match status" value="1"/>
</dbReference>
<evidence type="ECO:0000256" key="11">
    <source>
        <dbReference type="ARBA" id="ARBA00023018"/>
    </source>
</evidence>
<dbReference type="GO" id="GO:0030425">
    <property type="term" value="C:dendrite"/>
    <property type="evidence" value="ECO:0007669"/>
    <property type="project" value="UniProtKB-SubCell"/>
</dbReference>
<dbReference type="InterPro" id="IPR032078">
    <property type="entry name" value="MPDZ_u10"/>
</dbReference>
<dbReference type="SMART" id="SM00228">
    <property type="entry name" value="PDZ"/>
    <property type="match status" value="13"/>
</dbReference>
<evidence type="ECO:0000256" key="13">
    <source>
        <dbReference type="ARBA" id="ARBA00023273"/>
    </source>
</evidence>
<evidence type="ECO:0000313" key="22">
    <source>
        <dbReference type="EMBL" id="NWV79915.1"/>
    </source>
</evidence>
<feature type="compositionally biased region" description="Polar residues" evidence="19">
    <location>
        <begin position="498"/>
        <end position="517"/>
    </location>
</feature>
<evidence type="ECO:0000256" key="5">
    <source>
        <dbReference type="ARBA" id="ARBA00022475"/>
    </source>
</evidence>
<dbReference type="GO" id="GO:0014069">
    <property type="term" value="C:postsynaptic density"/>
    <property type="evidence" value="ECO:0007669"/>
    <property type="project" value="UniProtKB-SubCell"/>
</dbReference>
<dbReference type="FunFam" id="2.30.42.10:FF:000093">
    <property type="entry name" value="multiple PDZ domain protein isoform X1"/>
    <property type="match status" value="1"/>
</dbReference>
<keyword evidence="5" id="KW-1003">Cell membrane</keyword>
<evidence type="ECO:0000256" key="8">
    <source>
        <dbReference type="ARBA" id="ARBA00022599"/>
    </source>
</evidence>
<dbReference type="FunFam" id="2.30.42.10:FF:000072">
    <property type="entry name" value="multiple PDZ domain protein isoform X1"/>
    <property type="match status" value="1"/>
</dbReference>
<dbReference type="SMART" id="SM00569">
    <property type="entry name" value="L27"/>
    <property type="match status" value="1"/>
</dbReference>
<feature type="domain" description="PDZ" evidence="20">
    <location>
        <begin position="555"/>
        <end position="636"/>
    </location>
</feature>
<dbReference type="CDD" id="cd06667">
    <property type="entry name" value="PDZ2_MUPP1-like"/>
    <property type="match status" value="1"/>
</dbReference>
<feature type="domain" description="PDZ" evidence="20">
    <location>
        <begin position="1496"/>
        <end position="1577"/>
    </location>
</feature>
<dbReference type="CDD" id="cd06791">
    <property type="entry name" value="PDZ3_MUPP1-like"/>
    <property type="match status" value="1"/>
</dbReference>
<keyword evidence="12" id="KW-0472">Membrane</keyword>
<feature type="compositionally biased region" description="Polar residues" evidence="19">
    <location>
        <begin position="1604"/>
        <end position="1626"/>
    </location>
</feature>
<evidence type="ECO:0000256" key="18">
    <source>
        <dbReference type="ARBA" id="ARBA00075678"/>
    </source>
</evidence>
<dbReference type="GO" id="GO:0016324">
    <property type="term" value="C:apical plasma membrane"/>
    <property type="evidence" value="ECO:0007669"/>
    <property type="project" value="UniProtKB-SubCell"/>
</dbReference>
<dbReference type="CDD" id="cd06689">
    <property type="entry name" value="PDZ1_MUPP1-like"/>
    <property type="match status" value="1"/>
</dbReference>
<proteinExistence type="predicted"/>
<keyword evidence="11" id="KW-0770">Synapse</keyword>
<keyword evidence="4" id="KW-0796">Tight junction</keyword>
<dbReference type="PANTHER" id="PTHR19964:SF10">
    <property type="entry name" value="MULTIPLE PDZ DOMAIN PROTEIN"/>
    <property type="match status" value="1"/>
</dbReference>
<dbReference type="CDD" id="cd06675">
    <property type="entry name" value="PDZ12_MUPP1-like"/>
    <property type="match status" value="1"/>
</dbReference>
<dbReference type="Gene3D" id="2.30.42.10">
    <property type="match status" value="13"/>
</dbReference>
<dbReference type="FunFam" id="2.30.42.10:FF:000058">
    <property type="entry name" value="multiple PDZ domain protein isoform X1"/>
    <property type="match status" value="1"/>
</dbReference>
<accession>A0A7K6HW77</accession>
<dbReference type="Pfam" id="PF00595">
    <property type="entry name" value="PDZ"/>
    <property type="match status" value="13"/>
</dbReference>
<dbReference type="CDD" id="cd10817">
    <property type="entry name" value="PDZ9_MUPP1-like"/>
    <property type="match status" value="1"/>
</dbReference>
<keyword evidence="9" id="KW-0677">Repeat</keyword>
<keyword evidence="10" id="KW-0965">Cell junction</keyword>
<dbReference type="FunFam" id="2.30.42.10:FF:000110">
    <property type="entry name" value="multiple PDZ domain protein isoform X2"/>
    <property type="match status" value="1"/>
</dbReference>
<feature type="domain" description="PDZ" evidence="20">
    <location>
        <begin position="141"/>
        <end position="228"/>
    </location>
</feature>
<dbReference type="Pfam" id="PF16667">
    <property type="entry name" value="MPDZ_u10"/>
    <property type="match status" value="1"/>
</dbReference>
<feature type="compositionally biased region" description="Pro residues" evidence="19">
    <location>
        <begin position="343"/>
        <end position="355"/>
    </location>
</feature>
<evidence type="ECO:0000256" key="14">
    <source>
        <dbReference type="ARBA" id="ARBA00034102"/>
    </source>
</evidence>
<dbReference type="PROSITE" id="PS50106">
    <property type="entry name" value="PDZ"/>
    <property type="match status" value="13"/>
</dbReference>
<feature type="domain" description="PDZ" evidence="20">
    <location>
        <begin position="261"/>
        <end position="341"/>
    </location>
</feature>
<reference evidence="22 23" key="1">
    <citation type="submission" date="2019-09" db="EMBL/GenBank/DDBJ databases">
        <title>Bird 10,000 Genomes (B10K) Project - Family phase.</title>
        <authorList>
            <person name="Zhang G."/>
        </authorList>
    </citation>
    <scope>NUCLEOTIDE SEQUENCE [LARGE SCALE GENOMIC DNA]</scope>
    <source>
        <strain evidence="22">B10K-DU-029-49</strain>
        <tissue evidence="22">Liver</tissue>
    </source>
</reference>
<evidence type="ECO:0000313" key="23">
    <source>
        <dbReference type="Proteomes" id="UP000521322"/>
    </source>
</evidence>
<feature type="domain" description="PDZ" evidence="20">
    <location>
        <begin position="1739"/>
        <end position="1821"/>
    </location>
</feature>
<evidence type="ECO:0000256" key="17">
    <source>
        <dbReference type="ARBA" id="ARBA00073626"/>
    </source>
</evidence>
<feature type="domain" description="PDZ" evidence="20">
    <location>
        <begin position="1363"/>
        <end position="1446"/>
    </location>
</feature>
<evidence type="ECO:0000256" key="10">
    <source>
        <dbReference type="ARBA" id="ARBA00022949"/>
    </source>
</evidence>
<keyword evidence="13" id="KW-0966">Cell projection</keyword>
<dbReference type="PROSITE" id="PS51022">
    <property type="entry name" value="L27"/>
    <property type="match status" value="1"/>
</dbReference>
<keyword evidence="6" id="KW-0488">Methylation</keyword>
<evidence type="ECO:0000256" key="12">
    <source>
        <dbReference type="ARBA" id="ARBA00023136"/>
    </source>
</evidence>
<feature type="non-terminal residue" evidence="22">
    <location>
        <position position="2086"/>
    </location>
</feature>
<dbReference type="InterPro" id="IPR036892">
    <property type="entry name" value="L27_dom_sf"/>
</dbReference>
<dbReference type="CDD" id="cd06670">
    <property type="entry name" value="PDZ6_MUPP1-like"/>
    <property type="match status" value="1"/>
</dbReference>
<feature type="region of interest" description="Disordered" evidence="19">
    <location>
        <begin position="343"/>
        <end position="370"/>
    </location>
</feature>
<dbReference type="PANTHER" id="PTHR19964">
    <property type="entry name" value="MULTIPLE PDZ DOMAIN PROTEIN"/>
    <property type="match status" value="1"/>
</dbReference>
<dbReference type="InterPro" id="IPR036034">
    <property type="entry name" value="PDZ_sf"/>
</dbReference>
<evidence type="ECO:0000256" key="3">
    <source>
        <dbReference type="ARBA" id="ARBA00004435"/>
    </source>
</evidence>
<gene>
    <name evidence="22" type="primary">Mpdz</name>
    <name evidence="22" type="ORF">DASBRO_R14283</name>
</gene>
<feature type="domain" description="PDZ" evidence="20">
    <location>
        <begin position="1643"/>
        <end position="1726"/>
    </location>
</feature>
<evidence type="ECO:0000256" key="6">
    <source>
        <dbReference type="ARBA" id="ARBA00022481"/>
    </source>
</evidence>
<evidence type="ECO:0000256" key="7">
    <source>
        <dbReference type="ARBA" id="ARBA00022553"/>
    </source>
</evidence>
<organism evidence="22 23">
    <name type="scientific">Dasyornis broadbenti</name>
    <name type="common">rufous bristle-bird</name>
    <dbReference type="NCBI Taxonomy" id="243059"/>
    <lineage>
        <taxon>Eukaryota</taxon>
        <taxon>Metazoa</taxon>
        <taxon>Chordata</taxon>
        <taxon>Craniata</taxon>
        <taxon>Vertebrata</taxon>
        <taxon>Euteleostomi</taxon>
        <taxon>Archelosauria</taxon>
        <taxon>Archosauria</taxon>
        <taxon>Dinosauria</taxon>
        <taxon>Saurischia</taxon>
        <taxon>Theropoda</taxon>
        <taxon>Coelurosauria</taxon>
        <taxon>Aves</taxon>
        <taxon>Neognathae</taxon>
        <taxon>Neoaves</taxon>
        <taxon>Telluraves</taxon>
        <taxon>Australaves</taxon>
        <taxon>Passeriformes</taxon>
        <taxon>Meliphagoidea</taxon>
        <taxon>Dasyornithidae</taxon>
        <taxon>Dasyornis</taxon>
    </lineage>
</organism>
<dbReference type="FunFam" id="2.30.42.10:FF:000089">
    <property type="entry name" value="multiple PDZ domain protein isoform X1"/>
    <property type="match status" value="1"/>
</dbReference>
<feature type="region of interest" description="Disordered" evidence="19">
    <location>
        <begin position="498"/>
        <end position="518"/>
    </location>
</feature>